<feature type="compositionally biased region" description="Acidic residues" evidence="1">
    <location>
        <begin position="121"/>
        <end position="130"/>
    </location>
</feature>
<feature type="compositionally biased region" description="Low complexity" evidence="1">
    <location>
        <begin position="297"/>
        <end position="307"/>
    </location>
</feature>
<organism evidence="2">
    <name type="scientific">Dichomitus squalens</name>
    <dbReference type="NCBI Taxonomy" id="114155"/>
    <lineage>
        <taxon>Eukaryota</taxon>
        <taxon>Fungi</taxon>
        <taxon>Dikarya</taxon>
        <taxon>Basidiomycota</taxon>
        <taxon>Agaricomycotina</taxon>
        <taxon>Agaricomycetes</taxon>
        <taxon>Polyporales</taxon>
        <taxon>Polyporaceae</taxon>
        <taxon>Dichomitus</taxon>
    </lineage>
</organism>
<feature type="compositionally biased region" description="Polar residues" evidence="1">
    <location>
        <begin position="132"/>
        <end position="148"/>
    </location>
</feature>
<gene>
    <name evidence="3" type="ORF">BD310DRAFT_841845</name>
    <name evidence="2" type="ORF">BD311DRAFT_862101</name>
</gene>
<dbReference type="AlphaFoldDB" id="A0A4Q9MYD6"/>
<evidence type="ECO:0000256" key="1">
    <source>
        <dbReference type="SAM" id="MobiDB-lite"/>
    </source>
</evidence>
<feature type="compositionally biased region" description="Low complexity" evidence="1">
    <location>
        <begin position="371"/>
        <end position="388"/>
    </location>
</feature>
<sequence length="427" mass="46849">MCAATQRPDFQGHALEPLKNACSSDSEPSTSNIHNDSGDETRTPTPPPMPFSQHPQAIFDDGTQDAAALLTTTHGIKIRDFAYDNTLPPVTTVPRFSVQVQPRPRILQRARDMIASTGRDDGEESDEEDPSFQRTFYIDSSGTGTSHTSRYRKKGTLARTLTEPADEQPLPSQGFNTRPFIFPQPSYAMRQPSPPRPRPGGAQFPTTPNKSGRRSPQGELSPINTFPQSQPSIQGESQESEPYIDTPLVTPNGSLQWPVQDTSALPSSHLESVLPQLADPDVTMSQLGFTPERSQRPRVSPVASPPRRQLRNPHLPPPAEFRTRTPTPAKSRPSSGSPDAPVTRSRAACPAPLQDAPAPRYYLRQRPQDGRSAAPATSRGTSRTRTSGHVAQQAQKPPSKKRKLTPPEPATKPTRGRRRNGDIKENR</sequence>
<feature type="compositionally biased region" description="Polar residues" evidence="1">
    <location>
        <begin position="249"/>
        <end position="270"/>
    </location>
</feature>
<feature type="region of interest" description="Disordered" evidence="1">
    <location>
        <begin position="1"/>
        <end position="55"/>
    </location>
</feature>
<evidence type="ECO:0000313" key="2">
    <source>
        <dbReference type="EMBL" id="TBU33134.1"/>
    </source>
</evidence>
<dbReference type="EMBL" id="ML143392">
    <property type="protein sequence ID" value="TBU33134.1"/>
    <property type="molecule type" value="Genomic_DNA"/>
</dbReference>
<feature type="compositionally biased region" description="Polar residues" evidence="1">
    <location>
        <begin position="21"/>
        <end position="35"/>
    </location>
</feature>
<accession>A0A4Q9MYD6</accession>
<proteinExistence type="predicted"/>
<keyword evidence="4" id="KW-1185">Reference proteome</keyword>
<protein>
    <submittedName>
        <fullName evidence="2">Uncharacterized protein</fullName>
    </submittedName>
</protein>
<name>A0A4Q9MYD6_9APHY</name>
<evidence type="ECO:0000313" key="3">
    <source>
        <dbReference type="EMBL" id="TBU63135.1"/>
    </source>
</evidence>
<feature type="compositionally biased region" description="Polar residues" evidence="1">
    <location>
        <begin position="324"/>
        <end position="337"/>
    </location>
</feature>
<dbReference type="Proteomes" id="UP000292957">
    <property type="component" value="Unassembled WGS sequence"/>
</dbReference>
<dbReference type="Proteomes" id="UP000292082">
    <property type="component" value="Unassembled WGS sequence"/>
</dbReference>
<dbReference type="EMBL" id="ML145090">
    <property type="protein sequence ID" value="TBU63135.1"/>
    <property type="molecule type" value="Genomic_DNA"/>
</dbReference>
<dbReference type="OrthoDB" id="3232876at2759"/>
<evidence type="ECO:0000313" key="4">
    <source>
        <dbReference type="Proteomes" id="UP000292082"/>
    </source>
</evidence>
<reference evidence="2 4" key="1">
    <citation type="submission" date="2019-01" db="EMBL/GenBank/DDBJ databases">
        <title>Draft genome sequences of three monokaryotic isolates of the white-rot basidiomycete fungus Dichomitus squalens.</title>
        <authorList>
            <consortium name="DOE Joint Genome Institute"/>
            <person name="Lopez S.C."/>
            <person name="Andreopoulos B."/>
            <person name="Pangilinan J."/>
            <person name="Lipzen A."/>
            <person name="Riley R."/>
            <person name="Ahrendt S."/>
            <person name="Ng V."/>
            <person name="Barry K."/>
            <person name="Daum C."/>
            <person name="Grigoriev I.V."/>
            <person name="Hilden K.S."/>
            <person name="Makela M.R."/>
            <person name="de Vries R.P."/>
        </authorList>
    </citation>
    <scope>NUCLEOTIDE SEQUENCE [LARGE SCALE GENOMIC DNA]</scope>
    <source>
        <strain evidence="3 4">CBS 464.89</strain>
        <strain evidence="2">OM18370.1</strain>
    </source>
</reference>
<feature type="region of interest" description="Disordered" evidence="1">
    <location>
        <begin position="116"/>
        <end position="427"/>
    </location>
</feature>
<feature type="compositionally biased region" description="Polar residues" evidence="1">
    <location>
        <begin position="222"/>
        <end position="237"/>
    </location>
</feature>